<gene>
    <name evidence="2" type="ORF">BT96DRAFT_1000777</name>
</gene>
<feature type="compositionally biased region" description="Low complexity" evidence="1">
    <location>
        <begin position="1"/>
        <end position="16"/>
    </location>
</feature>
<keyword evidence="3" id="KW-1185">Reference proteome</keyword>
<sequence>MTKIPSTLPSTPTRPSQKTSVESRALRDAVIKQAFEDEAKLPALLSHQEHVERVTQH</sequence>
<dbReference type="EMBL" id="ML769607">
    <property type="protein sequence ID" value="KAE9391997.1"/>
    <property type="molecule type" value="Genomic_DNA"/>
</dbReference>
<organism evidence="2 3">
    <name type="scientific">Gymnopus androsaceus JB14</name>
    <dbReference type="NCBI Taxonomy" id="1447944"/>
    <lineage>
        <taxon>Eukaryota</taxon>
        <taxon>Fungi</taxon>
        <taxon>Dikarya</taxon>
        <taxon>Basidiomycota</taxon>
        <taxon>Agaricomycotina</taxon>
        <taxon>Agaricomycetes</taxon>
        <taxon>Agaricomycetidae</taxon>
        <taxon>Agaricales</taxon>
        <taxon>Marasmiineae</taxon>
        <taxon>Omphalotaceae</taxon>
        <taxon>Gymnopus</taxon>
    </lineage>
</organism>
<reference evidence="2" key="1">
    <citation type="journal article" date="2019" name="Environ. Microbiol.">
        <title>Fungal ecological strategies reflected in gene transcription - a case study of two litter decomposers.</title>
        <authorList>
            <person name="Barbi F."/>
            <person name="Kohler A."/>
            <person name="Barry K."/>
            <person name="Baskaran P."/>
            <person name="Daum C."/>
            <person name="Fauchery L."/>
            <person name="Ihrmark K."/>
            <person name="Kuo A."/>
            <person name="LaButti K."/>
            <person name="Lipzen A."/>
            <person name="Morin E."/>
            <person name="Grigoriev I.V."/>
            <person name="Henrissat B."/>
            <person name="Lindahl B."/>
            <person name="Martin F."/>
        </authorList>
    </citation>
    <scope>NUCLEOTIDE SEQUENCE</scope>
    <source>
        <strain evidence="2">JB14</strain>
    </source>
</reference>
<feature type="region of interest" description="Disordered" evidence="1">
    <location>
        <begin position="1"/>
        <end position="24"/>
    </location>
</feature>
<dbReference type="AlphaFoldDB" id="A0A6A4H4F3"/>
<dbReference type="Proteomes" id="UP000799118">
    <property type="component" value="Unassembled WGS sequence"/>
</dbReference>
<protein>
    <submittedName>
        <fullName evidence="2">Uncharacterized protein</fullName>
    </submittedName>
</protein>
<name>A0A6A4H4F3_9AGAR</name>
<proteinExistence type="predicted"/>
<evidence type="ECO:0000313" key="2">
    <source>
        <dbReference type="EMBL" id="KAE9391997.1"/>
    </source>
</evidence>
<evidence type="ECO:0000256" key="1">
    <source>
        <dbReference type="SAM" id="MobiDB-lite"/>
    </source>
</evidence>
<accession>A0A6A4H4F3</accession>
<evidence type="ECO:0000313" key="3">
    <source>
        <dbReference type="Proteomes" id="UP000799118"/>
    </source>
</evidence>